<gene>
    <name evidence="1" type="ORF">Gilli_0548</name>
</gene>
<evidence type="ECO:0000313" key="1">
    <source>
        <dbReference type="EMBL" id="EHQ01260.1"/>
    </source>
</evidence>
<evidence type="ECO:0008006" key="3">
    <source>
        <dbReference type="Google" id="ProtNLM"/>
    </source>
</evidence>
<name>H2BZR8_GILLR</name>
<accession>H2BZR8</accession>
<sequence>MDPLIETIELEFTTLKFYKDFVVSKIKEDVVLDQNNTDELVKACSGIYMERKFIYISQRSNSYNVDPTIYVNLEKTTNLWGIAIVSENAAALKMAIFEKNFARFPFEIFTEFEQALTWAKEILSKEKFS</sequence>
<dbReference type="RefSeq" id="WP_006987585.1">
    <property type="nucleotide sequence ID" value="NZ_JH594606.1"/>
</dbReference>
<dbReference type="STRING" id="865937.Gilli_0548"/>
<dbReference type="Proteomes" id="UP000003844">
    <property type="component" value="Unassembled WGS sequence"/>
</dbReference>
<dbReference type="EMBL" id="JH594606">
    <property type="protein sequence ID" value="EHQ01260.1"/>
    <property type="molecule type" value="Genomic_DNA"/>
</dbReference>
<dbReference type="eggNOG" id="ENOG5032UVG">
    <property type="taxonomic scope" value="Bacteria"/>
</dbReference>
<reference evidence="2" key="1">
    <citation type="journal article" date="2012" name="Stand. Genomic Sci.">
        <title>Genome sequence of the Antarctic rhodopsins-containing flavobacterium Gillisia limnaea type strain (R-8282(T)).</title>
        <authorList>
            <person name="Riedel T."/>
            <person name="Held B."/>
            <person name="Nolan M."/>
            <person name="Lucas S."/>
            <person name="Lapidus A."/>
            <person name="Tice H."/>
            <person name="Del Rio T.G."/>
            <person name="Cheng J.F."/>
            <person name="Han C."/>
            <person name="Tapia R."/>
            <person name="Goodwin L.A."/>
            <person name="Pitluck S."/>
            <person name="Liolios K."/>
            <person name="Mavromatis K."/>
            <person name="Pagani I."/>
            <person name="Ivanova N."/>
            <person name="Mikhailova N."/>
            <person name="Pati A."/>
            <person name="Chen A."/>
            <person name="Palaniappan K."/>
            <person name="Land M."/>
            <person name="Rohde M."/>
            <person name="Tindall B.J."/>
            <person name="Detter J.C."/>
            <person name="Goker M."/>
            <person name="Bristow J."/>
            <person name="Eisen J.A."/>
            <person name="Markowitz V."/>
            <person name="Hugenholtz P."/>
            <person name="Kyrpides N.C."/>
            <person name="Klenk H.P."/>
            <person name="Woyke T."/>
        </authorList>
    </citation>
    <scope>NUCLEOTIDE SEQUENCE [LARGE SCALE GENOMIC DNA]</scope>
    <source>
        <strain evidence="2">DSM 15749 / LMG 21470 / R-8282</strain>
    </source>
</reference>
<evidence type="ECO:0000313" key="2">
    <source>
        <dbReference type="Proteomes" id="UP000003844"/>
    </source>
</evidence>
<protein>
    <recommendedName>
        <fullName evidence="3">STAS/SEC14 domain-containing protein</fullName>
    </recommendedName>
</protein>
<organism evidence="1 2">
    <name type="scientific">Gillisia limnaea (strain DSM 15749 / LMG 21470 / R-8282)</name>
    <dbReference type="NCBI Taxonomy" id="865937"/>
    <lineage>
        <taxon>Bacteria</taxon>
        <taxon>Pseudomonadati</taxon>
        <taxon>Bacteroidota</taxon>
        <taxon>Flavobacteriia</taxon>
        <taxon>Flavobacteriales</taxon>
        <taxon>Flavobacteriaceae</taxon>
        <taxon>Gillisia</taxon>
    </lineage>
</organism>
<proteinExistence type="predicted"/>
<dbReference type="AlphaFoldDB" id="H2BZR8"/>
<keyword evidence="2" id="KW-1185">Reference proteome</keyword>
<dbReference type="HOGENOM" id="CLU_149784_1_0_10"/>
<dbReference type="OrthoDB" id="1144359at2"/>